<feature type="transmembrane region" description="Helical" evidence="6">
    <location>
        <begin position="94"/>
        <end position="112"/>
    </location>
</feature>
<dbReference type="EMBL" id="MU004309">
    <property type="protein sequence ID" value="KAF2659202.1"/>
    <property type="molecule type" value="Genomic_DNA"/>
</dbReference>
<dbReference type="OrthoDB" id="5368598at2759"/>
<feature type="region of interest" description="Disordered" evidence="5">
    <location>
        <begin position="463"/>
        <end position="489"/>
    </location>
</feature>
<gene>
    <name evidence="9" type="ORF">K491DRAFT_558533</name>
</gene>
<comment type="subcellular location">
    <subcellularLocation>
        <location evidence="1">Membrane</location>
        <topology evidence="1">Multi-pass membrane protein</topology>
    </subcellularLocation>
</comment>
<feature type="region of interest" description="Disordered" evidence="5">
    <location>
        <begin position="278"/>
        <end position="301"/>
    </location>
</feature>
<dbReference type="InterPro" id="IPR023041">
    <property type="entry name" value="Glucose_rcpt_Git3-like_N"/>
</dbReference>
<reference evidence="9" key="1">
    <citation type="journal article" date="2020" name="Stud. Mycol.">
        <title>101 Dothideomycetes genomes: a test case for predicting lifestyles and emergence of pathogens.</title>
        <authorList>
            <person name="Haridas S."/>
            <person name="Albert R."/>
            <person name="Binder M."/>
            <person name="Bloem J."/>
            <person name="Labutti K."/>
            <person name="Salamov A."/>
            <person name="Andreopoulos B."/>
            <person name="Baker S."/>
            <person name="Barry K."/>
            <person name="Bills G."/>
            <person name="Bluhm B."/>
            <person name="Cannon C."/>
            <person name="Castanera R."/>
            <person name="Culley D."/>
            <person name="Daum C."/>
            <person name="Ezra D."/>
            <person name="Gonzalez J."/>
            <person name="Henrissat B."/>
            <person name="Kuo A."/>
            <person name="Liang C."/>
            <person name="Lipzen A."/>
            <person name="Lutzoni F."/>
            <person name="Magnuson J."/>
            <person name="Mondo S."/>
            <person name="Nolan M."/>
            <person name="Ohm R."/>
            <person name="Pangilinan J."/>
            <person name="Park H.-J."/>
            <person name="Ramirez L."/>
            <person name="Alfaro M."/>
            <person name="Sun H."/>
            <person name="Tritt A."/>
            <person name="Yoshinaga Y."/>
            <person name="Zwiers L.-H."/>
            <person name="Turgeon B."/>
            <person name="Goodwin S."/>
            <person name="Spatafora J."/>
            <person name="Crous P."/>
            <person name="Grigoriev I."/>
        </authorList>
    </citation>
    <scope>NUCLEOTIDE SEQUENCE</scope>
    <source>
        <strain evidence="9">CBS 122681</strain>
    </source>
</reference>
<dbReference type="Pfam" id="PF11710">
    <property type="entry name" value="Git3"/>
    <property type="match status" value="1"/>
</dbReference>
<dbReference type="Pfam" id="PF11970">
    <property type="entry name" value="GPR_Gpa2_C"/>
    <property type="match status" value="1"/>
</dbReference>
<feature type="compositionally biased region" description="Basic and acidic residues" evidence="5">
    <location>
        <begin position="480"/>
        <end position="489"/>
    </location>
</feature>
<dbReference type="AlphaFoldDB" id="A0A6A6THJ1"/>
<evidence type="ECO:0000256" key="3">
    <source>
        <dbReference type="ARBA" id="ARBA00022989"/>
    </source>
</evidence>
<dbReference type="PANTHER" id="PTHR23112:SF37">
    <property type="entry name" value="G PROTEIN-COUPLED RECEPTOR GPR1"/>
    <property type="match status" value="1"/>
</dbReference>
<keyword evidence="10" id="KW-1185">Reference proteome</keyword>
<evidence type="ECO:0000259" key="7">
    <source>
        <dbReference type="Pfam" id="PF11710"/>
    </source>
</evidence>
<feature type="transmembrane region" description="Helical" evidence="6">
    <location>
        <begin position="167"/>
        <end position="194"/>
    </location>
</feature>
<feature type="transmembrane region" description="Helical" evidence="6">
    <location>
        <begin position="39"/>
        <end position="61"/>
    </location>
</feature>
<dbReference type="Proteomes" id="UP000799324">
    <property type="component" value="Unassembled WGS sequence"/>
</dbReference>
<proteinExistence type="predicted"/>
<feature type="region of interest" description="Disordered" evidence="5">
    <location>
        <begin position="315"/>
        <end position="336"/>
    </location>
</feature>
<keyword evidence="2 6" id="KW-0812">Transmembrane</keyword>
<protein>
    <recommendedName>
        <fullName evidence="11">Glucose receptor Git3 N-terminal domain-containing protein</fullName>
    </recommendedName>
</protein>
<evidence type="ECO:0000313" key="9">
    <source>
        <dbReference type="EMBL" id="KAF2659202.1"/>
    </source>
</evidence>
<feature type="domain" description="Glucose receptor Git3-like N-terminal" evidence="7">
    <location>
        <begin position="5"/>
        <end position="201"/>
    </location>
</feature>
<keyword evidence="3 6" id="KW-1133">Transmembrane helix</keyword>
<dbReference type="Gene3D" id="1.20.1070.10">
    <property type="entry name" value="Rhodopsin 7-helix transmembrane proteins"/>
    <property type="match status" value="1"/>
</dbReference>
<dbReference type="PANTHER" id="PTHR23112">
    <property type="entry name" value="G PROTEIN-COUPLED RECEPTOR 157-RELATED"/>
    <property type="match status" value="1"/>
</dbReference>
<evidence type="ECO:0000256" key="2">
    <source>
        <dbReference type="ARBA" id="ARBA00022692"/>
    </source>
</evidence>
<dbReference type="InterPro" id="IPR022596">
    <property type="entry name" value="GPR1/2/3_C"/>
</dbReference>
<accession>A0A6A6THJ1</accession>
<dbReference type="GO" id="GO:0007189">
    <property type="term" value="P:adenylate cyclase-activating G protein-coupled receptor signaling pathway"/>
    <property type="evidence" value="ECO:0007669"/>
    <property type="project" value="TreeGrafter"/>
</dbReference>
<evidence type="ECO:0000256" key="4">
    <source>
        <dbReference type="ARBA" id="ARBA00023136"/>
    </source>
</evidence>
<evidence type="ECO:0000256" key="1">
    <source>
        <dbReference type="ARBA" id="ARBA00004141"/>
    </source>
</evidence>
<evidence type="ECO:0000259" key="8">
    <source>
        <dbReference type="Pfam" id="PF11970"/>
    </source>
</evidence>
<feature type="transmembrane region" description="Helical" evidence="6">
    <location>
        <begin position="358"/>
        <end position="375"/>
    </location>
</feature>
<evidence type="ECO:0008006" key="11">
    <source>
        <dbReference type="Google" id="ProtNLM"/>
    </source>
</evidence>
<feature type="non-terminal residue" evidence="9">
    <location>
        <position position="509"/>
    </location>
</feature>
<name>A0A6A6THJ1_9PLEO</name>
<feature type="compositionally biased region" description="Polar residues" evidence="5">
    <location>
        <begin position="278"/>
        <end position="287"/>
    </location>
</feature>
<keyword evidence="4 6" id="KW-0472">Membrane</keyword>
<feature type="domain" description="G protein-coupled receptor GPR1/2/3 C-terminal" evidence="8">
    <location>
        <begin position="349"/>
        <end position="421"/>
    </location>
</feature>
<dbReference type="SUPFAM" id="SSF81321">
    <property type="entry name" value="Family A G protein-coupled receptor-like"/>
    <property type="match status" value="1"/>
</dbReference>
<organism evidence="9 10">
    <name type="scientific">Lophiostoma macrostomum CBS 122681</name>
    <dbReference type="NCBI Taxonomy" id="1314788"/>
    <lineage>
        <taxon>Eukaryota</taxon>
        <taxon>Fungi</taxon>
        <taxon>Dikarya</taxon>
        <taxon>Ascomycota</taxon>
        <taxon>Pezizomycotina</taxon>
        <taxon>Dothideomycetes</taxon>
        <taxon>Pleosporomycetidae</taxon>
        <taxon>Pleosporales</taxon>
        <taxon>Lophiostomataceae</taxon>
        <taxon>Lophiostoma</taxon>
    </lineage>
</organism>
<sequence length="509" mass="56737">KAFNVRVAGATCAAVSMTASLIAFYWFCRMETRFRHQLIMLVIWGDVMKAIWLFLFAVISIGQGTVYTNSAFCQASGFLLQYGTETSGKNPRDFFIDYAVLVMAVHSAIQVFRPSTSTRNDGLYPYRAFVFAGALLIPVLMSSLAFINPHYGYMSQGAWCSLPLRPFWYRLALAWIPRYMIAIIIIVLAVAIYAHVGFEFRAFSGAGQSGKPSVSTITPMISLADAEESIGGDAPEMIEQHRQNERRASSVVFETIPSRRPSAVASTIDTLASYPESFDTTSRSRSVPASGRRGSVRLSATHAREMISDATDYLASAPNAEPSDPSSGNASPLSECPTSHVARQMVVARGRIHKQLRLIFIYPLVYTLMWLIPFVNHCTTYKDKWAAHPVYWLSLMSTICVTLMGAVDCLIFSLRERPWRHIPSSDGSFLGSFMVWRRYSHEDGQQGGARSMMRRPTDAMQRGFTETGMSPQAVAEGASDSDHQKAEAEMARLRLQLEKEDRRSAEVER</sequence>
<dbReference type="GO" id="GO:0005886">
    <property type="term" value="C:plasma membrane"/>
    <property type="evidence" value="ECO:0007669"/>
    <property type="project" value="TreeGrafter"/>
</dbReference>
<feature type="non-terminal residue" evidence="9">
    <location>
        <position position="1"/>
    </location>
</feature>
<evidence type="ECO:0000313" key="10">
    <source>
        <dbReference type="Proteomes" id="UP000799324"/>
    </source>
</evidence>
<evidence type="ECO:0000256" key="5">
    <source>
        <dbReference type="SAM" id="MobiDB-lite"/>
    </source>
</evidence>
<dbReference type="GO" id="GO:0004930">
    <property type="term" value="F:G protein-coupled receptor activity"/>
    <property type="evidence" value="ECO:0007669"/>
    <property type="project" value="TreeGrafter"/>
</dbReference>
<feature type="transmembrane region" description="Helical" evidence="6">
    <location>
        <begin position="390"/>
        <end position="414"/>
    </location>
</feature>
<feature type="transmembrane region" description="Helical" evidence="6">
    <location>
        <begin position="6"/>
        <end position="27"/>
    </location>
</feature>
<evidence type="ECO:0000256" key="6">
    <source>
        <dbReference type="SAM" id="Phobius"/>
    </source>
</evidence>
<feature type="transmembrane region" description="Helical" evidence="6">
    <location>
        <begin position="124"/>
        <end position="147"/>
    </location>
</feature>